<organism evidence="1 2">
    <name type="scientific">Methylophaga thalassica</name>
    <dbReference type="NCBI Taxonomy" id="40223"/>
    <lineage>
        <taxon>Bacteria</taxon>
        <taxon>Pseudomonadati</taxon>
        <taxon>Pseudomonadota</taxon>
        <taxon>Gammaproteobacteria</taxon>
        <taxon>Thiotrichales</taxon>
        <taxon>Piscirickettsiaceae</taxon>
        <taxon>Methylophaga</taxon>
    </lineage>
</organism>
<evidence type="ECO:0000313" key="2">
    <source>
        <dbReference type="Proteomes" id="UP001161423"/>
    </source>
</evidence>
<keyword evidence="2" id="KW-1185">Reference proteome</keyword>
<dbReference type="Proteomes" id="UP001161423">
    <property type="component" value="Unassembled WGS sequence"/>
</dbReference>
<reference evidence="1" key="1">
    <citation type="journal article" date="2014" name="Int. J. Syst. Evol. Microbiol.">
        <title>Complete genome of a new Firmicutes species belonging to the dominant human colonic microbiota ('Ruminococcus bicirculans') reveals two chromosomes and a selective capacity to utilize plant glucans.</title>
        <authorList>
            <consortium name="NISC Comparative Sequencing Program"/>
            <person name="Wegmann U."/>
            <person name="Louis P."/>
            <person name="Goesmann A."/>
            <person name="Henrissat B."/>
            <person name="Duncan S.H."/>
            <person name="Flint H.J."/>
        </authorList>
    </citation>
    <scope>NUCLEOTIDE SEQUENCE</scope>
    <source>
        <strain evidence="1">NBRC 102424</strain>
    </source>
</reference>
<gene>
    <name evidence="1" type="ORF">GCM10007891_03540</name>
</gene>
<accession>A0ABQ5TRS6</accession>
<name>A0ABQ5TRS6_9GAMM</name>
<proteinExistence type="predicted"/>
<protein>
    <submittedName>
        <fullName evidence="1">Uncharacterized protein</fullName>
    </submittedName>
</protein>
<dbReference type="EMBL" id="BSND01000003">
    <property type="protein sequence ID" value="GLP98500.1"/>
    <property type="molecule type" value="Genomic_DNA"/>
</dbReference>
<sequence length="129" mass="14475">MIELSKKSSIEKVSFMQTSNHILVLLNNIPAPEVWVTEVLKNSGFPFTIESDLSDPIDINNYGSIVSLSSASAPSNNLLDLNLNLASYESAEFYLGENDELFCEWILTDHASIELEVYIRSLWSLLYIA</sequence>
<evidence type="ECO:0000313" key="1">
    <source>
        <dbReference type="EMBL" id="GLP98500.1"/>
    </source>
</evidence>
<dbReference type="RefSeq" id="WP_379007821.1">
    <property type="nucleotide sequence ID" value="NZ_JBHSWP010000001.1"/>
</dbReference>
<comment type="caution">
    <text evidence="1">The sequence shown here is derived from an EMBL/GenBank/DDBJ whole genome shotgun (WGS) entry which is preliminary data.</text>
</comment>
<reference evidence="1" key="2">
    <citation type="submission" date="2023-01" db="EMBL/GenBank/DDBJ databases">
        <title>Draft genome sequence of Methylophaga thalassica strain NBRC 102424.</title>
        <authorList>
            <person name="Sun Q."/>
            <person name="Mori K."/>
        </authorList>
    </citation>
    <scope>NUCLEOTIDE SEQUENCE</scope>
    <source>
        <strain evidence="1">NBRC 102424</strain>
    </source>
</reference>